<name>A0A0C2ERA6_9PEZI</name>
<dbReference type="InterPro" id="IPR001206">
    <property type="entry name" value="Diacylglycerol_kinase_cat_dom"/>
</dbReference>
<dbReference type="OrthoDB" id="3853857at2759"/>
<dbReference type="Proteomes" id="UP000031575">
    <property type="component" value="Unassembled WGS sequence"/>
</dbReference>
<evidence type="ECO:0000256" key="1">
    <source>
        <dbReference type="SAM" id="MobiDB-lite"/>
    </source>
</evidence>
<dbReference type="VEuPathDB" id="FungiDB:SPBR_06594"/>
<organism evidence="3 4">
    <name type="scientific">Sporothrix brasiliensis 5110</name>
    <dbReference type="NCBI Taxonomy" id="1398154"/>
    <lineage>
        <taxon>Eukaryota</taxon>
        <taxon>Fungi</taxon>
        <taxon>Dikarya</taxon>
        <taxon>Ascomycota</taxon>
        <taxon>Pezizomycotina</taxon>
        <taxon>Sordariomycetes</taxon>
        <taxon>Sordariomycetidae</taxon>
        <taxon>Ophiostomatales</taxon>
        <taxon>Ophiostomataceae</taxon>
        <taxon>Sporothrix</taxon>
    </lineage>
</organism>
<evidence type="ECO:0000313" key="3">
    <source>
        <dbReference type="EMBL" id="KIH88919.1"/>
    </source>
</evidence>
<protein>
    <submittedName>
        <fullName evidence="3">Cortical actin cytoskeleton protein vip1</fullName>
    </submittedName>
</protein>
<dbReference type="PANTHER" id="PTHR12358:SF108">
    <property type="entry name" value="DAGKC DOMAIN-CONTAINING PROTEIN"/>
    <property type="match status" value="1"/>
</dbReference>
<dbReference type="EMBL" id="AWTV01000009">
    <property type="protein sequence ID" value="KIH88919.1"/>
    <property type="molecule type" value="Genomic_DNA"/>
</dbReference>
<gene>
    <name evidence="3" type="ORF">SPBR_06594</name>
</gene>
<feature type="region of interest" description="Disordered" evidence="1">
    <location>
        <begin position="74"/>
        <end position="95"/>
    </location>
</feature>
<dbReference type="GO" id="GO:0016020">
    <property type="term" value="C:membrane"/>
    <property type="evidence" value="ECO:0007669"/>
    <property type="project" value="TreeGrafter"/>
</dbReference>
<dbReference type="InterPro" id="IPR016064">
    <property type="entry name" value="NAD/diacylglycerol_kinase_sf"/>
</dbReference>
<feature type="domain" description="DAGKc" evidence="2">
    <location>
        <begin position="139"/>
        <end position="300"/>
    </location>
</feature>
<dbReference type="PANTHER" id="PTHR12358">
    <property type="entry name" value="SPHINGOSINE KINASE"/>
    <property type="match status" value="1"/>
</dbReference>
<dbReference type="Gene3D" id="2.60.200.40">
    <property type="match status" value="1"/>
</dbReference>
<dbReference type="InterPro" id="IPR050187">
    <property type="entry name" value="Lipid_Phosphate_FormReg"/>
</dbReference>
<sequence>MTTMNSTATTGPAAAAAAEPASASAVAYKDGVLTVSEHRIREDEILFIVRHQQNASQPKEYHVCWLREPAAPAAGTVSTSSSDDAQQPPPPPPFAFHTTVLDESAAHKLPADVLRRHLLADIAPIFREDTAVPSASPSSSSSSLHVIVSTLSGLGQAQAFYDEVLKPLLGVFGLTAVSGSGSENVPDGQKSYNLLVTSSSRSIAEFSQTLQKPPASGTDAPPTIVLLSGDGGVVDLLNGVAMQSDDVDPRQLPAIALLPLGTGNALFHSLHRPDYLAAAASAAATGPSSFVLGLRSLVKGRAAPLPNFEARFSPGSHTVSYSLQEEAGQEAALKEQAENVELLRGAIVASYGFHAQLVWESDTPEYRKHGDKRFGMAAQELLKTSHAYDADVTLTEIDKDAPRSLGHRFNYILASMVSNLEKTFTISPASEPLDGQLRLVHFGDVGGARTMDIMMAAYNNGAHIGMSWTKEAEGKDANGEVKAQTEESVGYDAIDELQVDVLEQDARWRKVCIDGTIVEIPQGGWMKVRKASKPVLQIIIFKLLHAAVEQRQLAHPQAIDELSSTRPILPYCIVVATAVIVRSRACHNVNLAFYGTPHKPTVVRHEHHRARPRPQSLPQRCTRLIIQLPGGIAHEKAESRHWGFVLVVDVECADSIDGILCIVRETKPRVHRHGSLGWLEAGLATSTGADTVFAHKQADERRFSRSIKSYNADAVAHVYVEVDRVQRPRWRFLVSFYNTVPEADIV</sequence>
<proteinExistence type="predicted"/>
<dbReference type="GO" id="GO:0005737">
    <property type="term" value="C:cytoplasm"/>
    <property type="evidence" value="ECO:0007669"/>
    <property type="project" value="TreeGrafter"/>
</dbReference>
<dbReference type="GO" id="GO:0046512">
    <property type="term" value="P:sphingosine biosynthetic process"/>
    <property type="evidence" value="ECO:0007669"/>
    <property type="project" value="TreeGrafter"/>
</dbReference>
<accession>A0A0C2ERA6</accession>
<dbReference type="Gene3D" id="3.40.50.10330">
    <property type="entry name" value="Probable inorganic polyphosphate/atp-NAD kinase, domain 1"/>
    <property type="match status" value="1"/>
</dbReference>
<keyword evidence="4" id="KW-1185">Reference proteome</keyword>
<dbReference type="PROSITE" id="PS50146">
    <property type="entry name" value="DAGK"/>
    <property type="match status" value="1"/>
</dbReference>
<feature type="region of interest" description="Disordered" evidence="1">
    <location>
        <begin position="1"/>
        <end position="21"/>
    </location>
</feature>
<dbReference type="GO" id="GO:0001727">
    <property type="term" value="F:lipid kinase activity"/>
    <property type="evidence" value="ECO:0007669"/>
    <property type="project" value="TreeGrafter"/>
</dbReference>
<dbReference type="HOGENOM" id="CLU_021934_0_0_1"/>
<dbReference type="AlphaFoldDB" id="A0A0C2ERA6"/>
<feature type="compositionally biased region" description="Polar residues" evidence="1">
    <location>
        <begin position="76"/>
        <end position="85"/>
    </location>
</feature>
<comment type="caution">
    <text evidence="3">The sequence shown here is derived from an EMBL/GenBank/DDBJ whole genome shotgun (WGS) entry which is preliminary data.</text>
</comment>
<evidence type="ECO:0000259" key="2">
    <source>
        <dbReference type="PROSITE" id="PS50146"/>
    </source>
</evidence>
<dbReference type="GeneID" id="63679771"/>
<reference evidence="3 4" key="1">
    <citation type="journal article" date="2014" name="BMC Genomics">
        <title>Comparative genomics of the major fungal agents of human and animal Sporotrichosis: Sporothrix schenckii and Sporothrix brasiliensis.</title>
        <authorList>
            <person name="Teixeira M.M."/>
            <person name="de Almeida L.G."/>
            <person name="Kubitschek-Barreira P."/>
            <person name="Alves F.L."/>
            <person name="Kioshima E.S."/>
            <person name="Abadio A.K."/>
            <person name="Fernandes L."/>
            <person name="Derengowski L.S."/>
            <person name="Ferreira K.S."/>
            <person name="Souza R.C."/>
            <person name="Ruiz J.C."/>
            <person name="de Andrade N.C."/>
            <person name="Paes H.C."/>
            <person name="Nicola A.M."/>
            <person name="Albuquerque P."/>
            <person name="Gerber A.L."/>
            <person name="Martins V.P."/>
            <person name="Peconick L.D."/>
            <person name="Neto A.V."/>
            <person name="Chaucanez C.B."/>
            <person name="Silva P.A."/>
            <person name="Cunha O.L."/>
            <person name="de Oliveira F.F."/>
            <person name="dos Santos T.C."/>
            <person name="Barros A.L."/>
            <person name="Soares M.A."/>
            <person name="de Oliveira L.M."/>
            <person name="Marini M.M."/>
            <person name="Villalobos-Duno H."/>
            <person name="Cunha M.M."/>
            <person name="de Hoog S."/>
            <person name="da Silveira J.F."/>
            <person name="Henrissat B."/>
            <person name="Nino-Vega G.A."/>
            <person name="Cisalpino P.S."/>
            <person name="Mora-Montes H.M."/>
            <person name="Almeida S.R."/>
            <person name="Stajich J.E."/>
            <person name="Lopes-Bezerra L.M."/>
            <person name="Vasconcelos A.T."/>
            <person name="Felipe M.S."/>
        </authorList>
    </citation>
    <scope>NUCLEOTIDE SEQUENCE [LARGE SCALE GENOMIC DNA]</scope>
    <source>
        <strain evidence="3 4">5110</strain>
    </source>
</reference>
<dbReference type="InterPro" id="IPR017438">
    <property type="entry name" value="ATP-NAD_kinase_N"/>
</dbReference>
<evidence type="ECO:0000313" key="4">
    <source>
        <dbReference type="Proteomes" id="UP000031575"/>
    </source>
</evidence>
<dbReference type="RefSeq" id="XP_040616929.1">
    <property type="nucleotide sequence ID" value="XM_040764850.1"/>
</dbReference>
<dbReference type="SUPFAM" id="SSF111331">
    <property type="entry name" value="NAD kinase/diacylglycerol kinase-like"/>
    <property type="match status" value="1"/>
</dbReference>
<dbReference type="Pfam" id="PF00781">
    <property type="entry name" value="DAGK_cat"/>
    <property type="match status" value="1"/>
</dbReference>